<dbReference type="Gene3D" id="3.30.40.10">
    <property type="entry name" value="Zinc/RING finger domain, C3HC4 (zinc finger)"/>
    <property type="match status" value="1"/>
</dbReference>
<accession>A0A4S8JSS2</accession>
<dbReference type="Pfam" id="PF25598">
    <property type="entry name" value="ARM_PUB"/>
    <property type="match status" value="1"/>
</dbReference>
<organism evidence="7 8">
    <name type="scientific">Musa balbisiana</name>
    <name type="common">Banana</name>
    <dbReference type="NCBI Taxonomy" id="52838"/>
    <lineage>
        <taxon>Eukaryota</taxon>
        <taxon>Viridiplantae</taxon>
        <taxon>Streptophyta</taxon>
        <taxon>Embryophyta</taxon>
        <taxon>Tracheophyta</taxon>
        <taxon>Spermatophyta</taxon>
        <taxon>Magnoliopsida</taxon>
        <taxon>Liliopsida</taxon>
        <taxon>Zingiberales</taxon>
        <taxon>Musaceae</taxon>
        <taxon>Musa</taxon>
    </lineage>
</organism>
<dbReference type="GO" id="GO:0061630">
    <property type="term" value="F:ubiquitin protein ligase activity"/>
    <property type="evidence" value="ECO:0007669"/>
    <property type="project" value="UniProtKB-UniRule"/>
</dbReference>
<evidence type="ECO:0000256" key="2">
    <source>
        <dbReference type="ARBA" id="ARBA00004906"/>
    </source>
</evidence>
<name>A0A4S8JSS2_MUSBA</name>
<dbReference type="InterPro" id="IPR058678">
    <property type="entry name" value="ARM_PUB"/>
</dbReference>
<dbReference type="InterPro" id="IPR045185">
    <property type="entry name" value="PUB22/23/24-like"/>
</dbReference>
<dbReference type="FunFam" id="3.30.40.10:FF:000442">
    <property type="entry name" value="RING-type E3 ubiquitin transferase"/>
    <property type="match status" value="1"/>
</dbReference>
<comment type="pathway">
    <text evidence="2 5">Protein modification; protein ubiquitination.</text>
</comment>
<dbReference type="EC" id="2.3.2.27" evidence="5"/>
<comment type="caution">
    <text evidence="7">The sequence shown here is derived from an EMBL/GenBank/DDBJ whole genome shotgun (WGS) entry which is preliminary data.</text>
</comment>
<dbReference type="Pfam" id="PF04564">
    <property type="entry name" value="U-box"/>
    <property type="match status" value="1"/>
</dbReference>
<dbReference type="Proteomes" id="UP000317650">
    <property type="component" value="Chromosome 5"/>
</dbReference>
<dbReference type="InterPro" id="IPR016024">
    <property type="entry name" value="ARM-type_fold"/>
</dbReference>
<reference evidence="7 8" key="1">
    <citation type="journal article" date="2019" name="Nat. Plants">
        <title>Genome sequencing of Musa balbisiana reveals subgenome evolution and function divergence in polyploid bananas.</title>
        <authorList>
            <person name="Yao X."/>
        </authorList>
    </citation>
    <scope>NUCLEOTIDE SEQUENCE [LARGE SCALE GENOMIC DNA]</scope>
    <source>
        <strain evidence="8">cv. DH-PKW</strain>
        <tissue evidence="7">Leaves</tissue>
    </source>
</reference>
<dbReference type="InterPro" id="IPR013083">
    <property type="entry name" value="Znf_RING/FYVE/PHD"/>
</dbReference>
<evidence type="ECO:0000256" key="5">
    <source>
        <dbReference type="RuleBase" id="RU369093"/>
    </source>
</evidence>
<dbReference type="CDD" id="cd16664">
    <property type="entry name" value="RING-Ubox_PUB"/>
    <property type="match status" value="1"/>
</dbReference>
<sequence>MRKEREMGRRREKGGRVDGLEVKLPSFFRCPISLEVMRSPVSLCTGVTYDRDSIQRWLDSGHRTCPATRLPLPSPVHLVPNLTLRRLIHLWSSPHLLPPPPPSSSPDDLLLDLRSSSSDPLPLLDRLSAFFSSPTTDDSEKDRLTSSVHFAPALVSRVVDDNAGLEALRAAVRVLALVLGMESRRELAIAALIADLDGSVSALLKVLKSGDGAEEYRIDAATVLDSILSSPSCDSERRILIVEKPDLFPELVRLIDPPDTMDPAAADAGLRCLLAAAKGRHARAGMARAGAVPALARALTAAELPATTAERALKAMEAAARSAEGRAAVCEAAEACVGAVMERVLKVGREGREAAVAVLWAACVAAEDRRAREAVAGARGGAAKILVVMQGGCSPAAARMARELLRVFKVDAESCSVGYDTKTTHIMPY</sequence>
<dbReference type="SUPFAM" id="SSF48371">
    <property type="entry name" value="ARM repeat"/>
    <property type="match status" value="1"/>
</dbReference>
<feature type="domain" description="U-box" evidence="6">
    <location>
        <begin position="23"/>
        <end position="98"/>
    </location>
</feature>
<dbReference type="GO" id="GO:0016567">
    <property type="term" value="P:protein ubiquitination"/>
    <property type="evidence" value="ECO:0007669"/>
    <property type="project" value="UniProtKB-UniRule"/>
</dbReference>
<comment type="catalytic activity">
    <reaction evidence="1 5">
        <text>S-ubiquitinyl-[E2 ubiquitin-conjugating enzyme]-L-cysteine + [acceptor protein]-L-lysine = [E2 ubiquitin-conjugating enzyme]-L-cysteine + N(6)-ubiquitinyl-[acceptor protein]-L-lysine.</text>
        <dbReference type="EC" id="2.3.2.27"/>
    </reaction>
</comment>
<keyword evidence="8" id="KW-1185">Reference proteome</keyword>
<evidence type="ECO:0000256" key="4">
    <source>
        <dbReference type="ARBA" id="ARBA00022786"/>
    </source>
</evidence>
<dbReference type="PANTHER" id="PTHR22849">
    <property type="entry name" value="WDSAM1 PROTEIN"/>
    <property type="match status" value="1"/>
</dbReference>
<proteinExistence type="predicted"/>
<comment type="function">
    <text evidence="5">Functions as an E3 ubiquitin ligase.</text>
</comment>
<dbReference type="Gene3D" id="1.25.10.10">
    <property type="entry name" value="Leucine-rich Repeat Variant"/>
    <property type="match status" value="1"/>
</dbReference>
<dbReference type="InterPro" id="IPR011989">
    <property type="entry name" value="ARM-like"/>
</dbReference>
<dbReference type="SUPFAM" id="SSF57850">
    <property type="entry name" value="RING/U-box"/>
    <property type="match status" value="1"/>
</dbReference>
<keyword evidence="3 5" id="KW-0808">Transferase</keyword>
<evidence type="ECO:0000256" key="3">
    <source>
        <dbReference type="ARBA" id="ARBA00022679"/>
    </source>
</evidence>
<dbReference type="SMART" id="SM00504">
    <property type="entry name" value="Ubox"/>
    <property type="match status" value="1"/>
</dbReference>
<dbReference type="EMBL" id="PYDT01000003">
    <property type="protein sequence ID" value="THU65171.1"/>
    <property type="molecule type" value="Genomic_DNA"/>
</dbReference>
<protein>
    <recommendedName>
        <fullName evidence="5 6">U-box domain-containing protein</fullName>
        <ecNumber evidence="5">2.3.2.27</ecNumber>
    </recommendedName>
    <alternativeName>
        <fullName evidence="5">RING-type E3 ubiquitin transferase PUB</fullName>
    </alternativeName>
</protein>
<evidence type="ECO:0000259" key="6">
    <source>
        <dbReference type="PROSITE" id="PS51698"/>
    </source>
</evidence>
<keyword evidence="4 5" id="KW-0833">Ubl conjugation pathway</keyword>
<dbReference type="AlphaFoldDB" id="A0A4S8JSS2"/>
<dbReference type="InterPro" id="IPR045210">
    <property type="entry name" value="RING-Ubox_PUB"/>
</dbReference>
<dbReference type="InterPro" id="IPR003613">
    <property type="entry name" value="Ubox_domain"/>
</dbReference>
<dbReference type="PROSITE" id="PS51698">
    <property type="entry name" value="U_BOX"/>
    <property type="match status" value="1"/>
</dbReference>
<evidence type="ECO:0000313" key="8">
    <source>
        <dbReference type="Proteomes" id="UP000317650"/>
    </source>
</evidence>
<dbReference type="UniPathway" id="UPA00143"/>
<evidence type="ECO:0000256" key="1">
    <source>
        <dbReference type="ARBA" id="ARBA00000900"/>
    </source>
</evidence>
<dbReference type="PANTHER" id="PTHR22849:SF163">
    <property type="entry name" value="U-BOX DOMAIN-CONTAINING PROTEIN"/>
    <property type="match status" value="1"/>
</dbReference>
<evidence type="ECO:0000313" key="7">
    <source>
        <dbReference type="EMBL" id="THU65171.1"/>
    </source>
</evidence>
<gene>
    <name evidence="7" type="ORF">C4D60_Mb05t00870</name>
</gene>